<dbReference type="InterPro" id="IPR021979">
    <property type="entry name" value="DUF3584"/>
</dbReference>
<dbReference type="InterPro" id="IPR027417">
    <property type="entry name" value="P-loop_NTPase"/>
</dbReference>
<feature type="coiled-coil region" evidence="1">
    <location>
        <begin position="722"/>
        <end position="771"/>
    </location>
</feature>
<dbReference type="eggNOG" id="COG1196">
    <property type="taxonomic scope" value="Bacteria"/>
</dbReference>
<accession>Q4FRX7</accession>
<keyword evidence="1" id="KW-0175">Coiled coil</keyword>
<dbReference type="Proteomes" id="UP000000546">
    <property type="component" value="Chromosome"/>
</dbReference>
<evidence type="ECO:0000313" key="2">
    <source>
        <dbReference type="EMBL" id="AAZ19231.1"/>
    </source>
</evidence>
<name>Q4FRX7_PSYA2</name>
<organism evidence="2 3">
    <name type="scientific">Psychrobacter arcticus (strain DSM 17307 / VKM B-2377 / 273-4)</name>
    <dbReference type="NCBI Taxonomy" id="259536"/>
    <lineage>
        <taxon>Bacteria</taxon>
        <taxon>Pseudomonadati</taxon>
        <taxon>Pseudomonadota</taxon>
        <taxon>Gammaproteobacteria</taxon>
        <taxon>Moraxellales</taxon>
        <taxon>Moraxellaceae</taxon>
        <taxon>Psychrobacter</taxon>
    </lineage>
</organism>
<protein>
    <recommendedName>
        <fullName evidence="4">ATP-binding protein</fullName>
    </recommendedName>
</protein>
<evidence type="ECO:0000313" key="3">
    <source>
        <dbReference type="Proteomes" id="UP000000546"/>
    </source>
</evidence>
<proteinExistence type="predicted"/>
<dbReference type="STRING" id="259536.Psyc_1383"/>
<dbReference type="KEGG" id="par:Psyc_1383"/>
<reference evidence="2 3" key="1">
    <citation type="journal article" date="2010" name="Appl. Environ. Microbiol.">
        <title>The genome sequence of Psychrobacter arcticus 273-4, a psychroactive Siberian permafrost bacterium, reveals mechanisms for adaptation to low-temperature growth.</title>
        <authorList>
            <person name="Ayala-del-Rio H.L."/>
            <person name="Chain P.S."/>
            <person name="Grzymski J.J."/>
            <person name="Ponder M.A."/>
            <person name="Ivanova N."/>
            <person name="Bergholz P.W."/>
            <person name="Di Bartolo G."/>
            <person name="Hauser L."/>
            <person name="Land M."/>
            <person name="Bakermans C."/>
            <person name="Rodrigues D."/>
            <person name="Klappenbach J."/>
            <person name="Zarka D."/>
            <person name="Larimer F."/>
            <person name="Richardson P."/>
            <person name="Murray A."/>
            <person name="Thomashow M."/>
            <person name="Tiedje J.M."/>
        </authorList>
    </citation>
    <scope>NUCLEOTIDE SEQUENCE [LARGE SCALE GENOMIC DNA]</scope>
    <source>
        <strain evidence="3">DSM 17307 / VKM B-2377 / 273-4</strain>
    </source>
</reference>
<dbReference type="Pfam" id="PF12128">
    <property type="entry name" value="DUF3584"/>
    <property type="match status" value="1"/>
</dbReference>
<feature type="coiled-coil region" evidence="1">
    <location>
        <begin position="907"/>
        <end position="948"/>
    </location>
</feature>
<dbReference type="RefSeq" id="WP_011280652.1">
    <property type="nucleotide sequence ID" value="NC_007204.1"/>
</dbReference>
<feature type="coiled-coil region" evidence="1">
    <location>
        <begin position="325"/>
        <end position="446"/>
    </location>
</feature>
<evidence type="ECO:0000256" key="1">
    <source>
        <dbReference type="SAM" id="Coils"/>
    </source>
</evidence>
<dbReference type="HOGENOM" id="CLU_007559_0_0_6"/>
<evidence type="ECO:0008006" key="4">
    <source>
        <dbReference type="Google" id="ProtNLM"/>
    </source>
</evidence>
<sequence>MLEMRDDQNLDSMSTAEHGLNISNELVSNNQPLEAAKKKNKLLRVALLNSYLKGQSHLIEVDSNTILTGRNSAGKTTLMGAIVPFFGTKLSSISKKSEVHKSFVEFYLPYANSYIVYEYIREGQKKCVLIRNSGGVQVFNFIDSEYKEKWFVSMDLQGKRSFHQFEAVKANIESDGLYISNNVRQLSYEAIISNCPPHRVKASIRSTDSLRSISALRHDFSLATGKGSFYGFASIASNILQTKLEFNEICEFLVEAMKAENKVRDNEIIIDSKGVDTAKWVRQRDTWGKIEVLRPQFDRLSLAVKMNASNQNELSTDISIIGGLLIELKNKIRNNKDLLNQYQNSINLLKSDINEVSAQWRRDQGDLDAQLSRLTLDIDKLEARKFEFENGIAGKHKPVNELKELSSQIQALNTQKDHQESLLNDYEDKEREAAAVIKQIESILQKELLAIENSLTQKLASIEHEITKADGVYEHAYSELMKSQYAHIESIRDSAKIQIDNIRDKLQQLKIDKALLDQSVTSIDISLKYKQDLEQVAGEIRAKQKQLSRDIENESIAKEQSRAAQAENSNLQNELIENSRSIERFQADYKKLQDLLKGDTLFSFLVQSEDDQSLVATVDQVRRAIDPALLNRTDLEPSWLDADSSDNHIQTGESLYGLIIDTAKIDNSKSQSRREITQQMLSIDAQISSKNERKKEVESLLLASQKRIKLARDESYQATVNITKTKESIESLNQSSKQLELRAKADLEDRKTKLAQQVAALATEIAGKQNELTNIELGVHENINDIKQQDKIRLKQLEASQTQRKEQLNQDKKAATVKAQQQSTSARQRRDNAINANGYDDNVIIGVRDTIKDITAQLKRAESAQLRVTLYDEFLAEEYTQASAYTQKHSELKSIVITNTQAFNEIIEEKTRKAGSLSEEASSIEQDLTVANADLERLETTLKAANNTFISTLVPNQPPPAEFASKTLFELHDTALFVLDKSKETIEKTRNTIKEGINILTAIKSPFINNESMFETLLSNDSTVGRPDDYNWFIQARIFTEYLNNEHETRKEVIINHYLVEAHKIRDFKFKLDQAHHSLTTFSNRINRSCREVCDKLGALAIENLKITLTSSIRDNEWYSVLNTFTEAFEEWVNKDIHDRYRMPDEELLMKLDQVQSYIGQNKMNIKLSEQFFVSLTVKQRGKEEQHTDRAKSFPDIGSNGTMRIAQLIIYIALLSVISTTDTSELKFFIDEVGVLDPTNTQELLGLLQKLGISAMCAAPENPHDAVIPLFSNNIGCAYDVNTYRYELSQTDDMYSLTQDHQLEQYGVFEE</sequence>
<keyword evidence="3" id="KW-1185">Reference proteome</keyword>
<gene>
    <name evidence="2" type="ordered locus">Psyc_1383</name>
</gene>
<dbReference type="OrthoDB" id="9810371at2"/>
<feature type="coiled-coil region" evidence="1">
    <location>
        <begin position="492"/>
        <end position="574"/>
    </location>
</feature>
<dbReference type="SUPFAM" id="SSF52540">
    <property type="entry name" value="P-loop containing nucleoside triphosphate hydrolases"/>
    <property type="match status" value="1"/>
</dbReference>
<dbReference type="EMBL" id="CP000082">
    <property type="protein sequence ID" value="AAZ19231.1"/>
    <property type="molecule type" value="Genomic_DNA"/>
</dbReference>